<feature type="compositionally biased region" description="Acidic residues" evidence="1">
    <location>
        <begin position="96"/>
        <end position="117"/>
    </location>
</feature>
<protein>
    <recommendedName>
        <fullName evidence="4">WxL domain-containing protein</fullName>
    </recommendedName>
</protein>
<dbReference type="Gene3D" id="2.60.40.740">
    <property type="match status" value="1"/>
</dbReference>
<feature type="compositionally biased region" description="Acidic residues" evidence="1">
    <location>
        <begin position="7"/>
        <end position="23"/>
    </location>
</feature>
<sequence>MGKPTESEIECEEQLESDGEENLATECKEPETENGEAPTTEGEKQPESESGEAPTNKDKEQPETENGEAPTIEGEKEPETENGEAPTTEGEKEPETENGEAPTTEEEEQRESGDEENLANACERQLEYETEENLVIEGEEQLETDDEENLAIDCEEEEELEIEGNLEVDCEEEFYIEGEELVAEEEEQLESNIEEELVTEGEEQEELVTEGEEQEELASEEKSAPKCLRRIASPRVGYYGIPIKNVGEIGNIDFSKLDDSPNELDGFTQMSTNVGLELPTRESYQGRSYYMYFGDLADWRSRNSLKNLRPSDHYTTYDDDWGRPLPSMNTKLSDLAYESDAQIMVQNFSVATALSEDYNPDATSGVVSYYFFGGRPYRSGFRAGNGLVIAYGKQENGKAQKQSNVMPILKLYKNEKTHELVAYAASLDTHTNPRFVEGYLKIKMSLTNERKGRVNVSMKYLNLTTQYPYTNIGYSVYMDVDRQSKNSKMYSLGNNKGLYFHKTDMRDGQDYYLYFFYNGYANHPAAMRATNNPQQRPFDDSGVIGLDDRVFYELNTPSIPDPGKDEMYPYTGNPAWALRWEPQVQEPDTVREFNLEITVSNRPDVPVEVKLDNDGEYTDEGYRITGMWNNQEEEADYVELYYKVDDGEPQKFAYKENPSVNTDESWGYTIPIDEVKKGLDHEISVYAVTVFLADNEKLQSNVETIKIRPELTIEERVFGTDGKVPTEVAPGETLKYEILVDSGYIPDDRGTYGQFTISQKYDPHLESPTDLKVIDENGKEIGTATYNVNEIVATLDTNPEVLRSTKVKFTFNAKVKEDAAEEDFVVSQATATGKYSTGDEVNQTSNEVKTKISGVLKFVSAPGVIGFGEKPKISSRTKTYQLIQVDESLSVKDSRALSRNPSWMMTAKLVKPLTGKKNNDSTLDGLYYRYGGNVSTLTKDASALVYKKKTTGKEEINISNAWTPEGDGLYLEVPAGTAKADSYDGTVQWILQNVPVNE</sequence>
<accession>A0ABV3W551</accession>
<name>A0ABV3W551_9BACI</name>
<dbReference type="RefSeq" id="WP_368638720.1">
    <property type="nucleotide sequence ID" value="NZ_JBFRHK010000031.1"/>
</dbReference>
<feature type="compositionally biased region" description="Acidic residues" evidence="1">
    <location>
        <begin position="128"/>
        <end position="148"/>
    </location>
</feature>
<dbReference type="Proteomes" id="UP001558534">
    <property type="component" value="Unassembled WGS sequence"/>
</dbReference>
<keyword evidence="3" id="KW-1185">Reference proteome</keyword>
<gene>
    <name evidence="2" type="ORF">AB1300_25045</name>
</gene>
<dbReference type="EMBL" id="JBFRHK010000031">
    <property type="protein sequence ID" value="MEX3748336.1"/>
    <property type="molecule type" value="Genomic_DNA"/>
</dbReference>
<evidence type="ECO:0000256" key="1">
    <source>
        <dbReference type="SAM" id="MobiDB-lite"/>
    </source>
</evidence>
<evidence type="ECO:0000313" key="2">
    <source>
        <dbReference type="EMBL" id="MEX3748336.1"/>
    </source>
</evidence>
<evidence type="ECO:0008006" key="4">
    <source>
        <dbReference type="Google" id="ProtNLM"/>
    </source>
</evidence>
<organism evidence="2 3">
    <name type="scientific">Lysinibacillus xylanilyticus</name>
    <dbReference type="NCBI Taxonomy" id="582475"/>
    <lineage>
        <taxon>Bacteria</taxon>
        <taxon>Bacillati</taxon>
        <taxon>Bacillota</taxon>
        <taxon>Bacilli</taxon>
        <taxon>Bacillales</taxon>
        <taxon>Bacillaceae</taxon>
        <taxon>Lysinibacillus</taxon>
    </lineage>
</organism>
<evidence type="ECO:0000313" key="3">
    <source>
        <dbReference type="Proteomes" id="UP001558534"/>
    </source>
</evidence>
<reference evidence="2 3" key="1">
    <citation type="submission" date="2024-07" db="EMBL/GenBank/DDBJ databases">
        <title>Characterization of a bacterium isolated from hydrolysated instant sea cucumber by whole-genome sequencing and metabolomics.</title>
        <authorList>
            <person name="Luo X."/>
            <person name="Zhang Z."/>
            <person name="Zheng Z."/>
            <person name="Zhang W."/>
            <person name="Ming T."/>
            <person name="Jiao L."/>
            <person name="Su X."/>
            <person name="Kong F."/>
            <person name="Xu J."/>
        </authorList>
    </citation>
    <scope>NUCLEOTIDE SEQUENCE [LARGE SCALE GENOMIC DNA]</scope>
    <source>
        <strain evidence="2 3">XL-2024</strain>
    </source>
</reference>
<feature type="region of interest" description="Disordered" evidence="1">
    <location>
        <begin position="1"/>
        <end position="148"/>
    </location>
</feature>
<comment type="caution">
    <text evidence="2">The sequence shown here is derived from an EMBL/GenBank/DDBJ whole genome shotgun (WGS) entry which is preliminary data.</text>
</comment>
<proteinExistence type="predicted"/>